<evidence type="ECO:0000256" key="2">
    <source>
        <dbReference type="ARBA" id="ARBA00023125"/>
    </source>
</evidence>
<dbReference type="InterPro" id="IPR011711">
    <property type="entry name" value="GntR_C"/>
</dbReference>
<organism evidence="5 6">
    <name type="scientific">Streptomyces ipomoeae</name>
    <dbReference type="NCBI Taxonomy" id="103232"/>
    <lineage>
        <taxon>Bacteria</taxon>
        <taxon>Bacillati</taxon>
        <taxon>Actinomycetota</taxon>
        <taxon>Actinomycetes</taxon>
        <taxon>Kitasatosporales</taxon>
        <taxon>Streptomycetaceae</taxon>
        <taxon>Streptomyces</taxon>
    </lineage>
</organism>
<evidence type="ECO:0000259" key="4">
    <source>
        <dbReference type="PROSITE" id="PS50949"/>
    </source>
</evidence>
<dbReference type="Gene3D" id="1.10.10.10">
    <property type="entry name" value="Winged helix-like DNA-binding domain superfamily/Winged helix DNA-binding domain"/>
    <property type="match status" value="1"/>
</dbReference>
<name>A0AAE8VYE4_9ACTN</name>
<dbReference type="Gene3D" id="1.20.120.530">
    <property type="entry name" value="GntR ligand-binding domain-like"/>
    <property type="match status" value="1"/>
</dbReference>
<comment type="caution">
    <text evidence="5">The sequence shown here is derived from an EMBL/GenBank/DDBJ whole genome shotgun (WGS) entry which is preliminary data.</text>
</comment>
<dbReference type="RefSeq" id="WP_141585032.1">
    <property type="nucleotide sequence ID" value="NZ_SPAZ01000265.1"/>
</dbReference>
<dbReference type="SUPFAM" id="SSF48008">
    <property type="entry name" value="GntR ligand-binding domain-like"/>
    <property type="match status" value="1"/>
</dbReference>
<dbReference type="GO" id="GO:0003677">
    <property type="term" value="F:DNA binding"/>
    <property type="evidence" value="ECO:0007669"/>
    <property type="project" value="UniProtKB-KW"/>
</dbReference>
<dbReference type="GO" id="GO:0003700">
    <property type="term" value="F:DNA-binding transcription factor activity"/>
    <property type="evidence" value="ECO:0007669"/>
    <property type="project" value="InterPro"/>
</dbReference>
<dbReference type="InterPro" id="IPR000524">
    <property type="entry name" value="Tscrpt_reg_HTH_GntR"/>
</dbReference>
<keyword evidence="3" id="KW-0804">Transcription</keyword>
<evidence type="ECO:0000313" key="6">
    <source>
        <dbReference type="Proteomes" id="UP000318720"/>
    </source>
</evidence>
<protein>
    <submittedName>
        <fullName evidence="5">FCD domain-containing protein</fullName>
    </submittedName>
</protein>
<keyword evidence="1" id="KW-0805">Transcription regulation</keyword>
<accession>A0AAE8VYE4</accession>
<dbReference type="PROSITE" id="PS50949">
    <property type="entry name" value="HTH_GNTR"/>
    <property type="match status" value="1"/>
</dbReference>
<feature type="domain" description="HTH gntR-type" evidence="4">
    <location>
        <begin position="383"/>
        <end position="450"/>
    </location>
</feature>
<proteinExistence type="predicted"/>
<dbReference type="AlphaFoldDB" id="A0AAE8VYE4"/>
<gene>
    <name evidence="5" type="ORF">Sipo8835_34380</name>
</gene>
<dbReference type="InterPro" id="IPR009057">
    <property type="entry name" value="Homeodomain-like_sf"/>
</dbReference>
<evidence type="ECO:0000256" key="3">
    <source>
        <dbReference type="ARBA" id="ARBA00023163"/>
    </source>
</evidence>
<dbReference type="Pfam" id="PF13565">
    <property type="entry name" value="HTH_32"/>
    <property type="match status" value="1"/>
</dbReference>
<dbReference type="InterPro" id="IPR036390">
    <property type="entry name" value="WH_DNA-bd_sf"/>
</dbReference>
<dbReference type="EMBL" id="SPAZ01000265">
    <property type="protein sequence ID" value="TQE23921.1"/>
    <property type="molecule type" value="Genomic_DNA"/>
</dbReference>
<dbReference type="InterPro" id="IPR036388">
    <property type="entry name" value="WH-like_DNA-bd_sf"/>
</dbReference>
<dbReference type="PANTHER" id="PTHR43537:SF45">
    <property type="entry name" value="GNTR FAMILY REGULATORY PROTEIN"/>
    <property type="match status" value="1"/>
</dbReference>
<evidence type="ECO:0000256" key="1">
    <source>
        <dbReference type="ARBA" id="ARBA00023015"/>
    </source>
</evidence>
<reference evidence="5 6" key="1">
    <citation type="submission" date="2019-03" db="EMBL/GenBank/DDBJ databases">
        <title>Comparative genomic analyses of the sweetpotato soil rot pathogen, Streptomyces ipomoeae.</title>
        <authorList>
            <person name="Ruschel Soares N."/>
            <person name="Badger J.H."/>
            <person name="Huguet-Tapia J.C."/>
            <person name="Clark C.A."/>
            <person name="Pettis G.S."/>
        </authorList>
    </citation>
    <scope>NUCLEOTIDE SEQUENCE [LARGE SCALE GENOMIC DNA]</scope>
    <source>
        <strain evidence="5 6">88-35</strain>
    </source>
</reference>
<dbReference type="PANTHER" id="PTHR43537">
    <property type="entry name" value="TRANSCRIPTIONAL REGULATOR, GNTR FAMILY"/>
    <property type="match status" value="1"/>
</dbReference>
<keyword evidence="2" id="KW-0238">DNA-binding</keyword>
<dbReference type="Proteomes" id="UP000318720">
    <property type="component" value="Unassembled WGS sequence"/>
</dbReference>
<dbReference type="InterPro" id="IPR008920">
    <property type="entry name" value="TF_FadR/GntR_C"/>
</dbReference>
<evidence type="ECO:0000313" key="5">
    <source>
        <dbReference type="EMBL" id="TQE23921.1"/>
    </source>
</evidence>
<dbReference type="SUPFAM" id="SSF46689">
    <property type="entry name" value="Homeodomain-like"/>
    <property type="match status" value="1"/>
</dbReference>
<dbReference type="SMART" id="SM00895">
    <property type="entry name" value="FCD"/>
    <property type="match status" value="1"/>
</dbReference>
<dbReference type="SUPFAM" id="SSF46785">
    <property type="entry name" value="Winged helix' DNA-binding domain"/>
    <property type="match status" value="1"/>
</dbReference>
<dbReference type="Pfam" id="PF07729">
    <property type="entry name" value="FCD"/>
    <property type="match status" value="1"/>
</dbReference>
<sequence length="619" mass="66871">MAGRPRNTVILTEDERSALLTWTRSRTCSQARALRAQIVLACEEEPTNSDVARRLGISRDMVGKWRARFLADRLDGLDEQPRPGRPPTADDDTVAHVLVRTLTPPPPGARQAWSTRSMAAETGLSQSTVNRIWRNYRVQPGKRTAVGPRRTWSLPDHVEEVVGLFLAPPVCVLAVTTRAGSGRAARTSAVTATGRPATGRLFGQDREVPYVLAVACAFAALRGNHHTEDAPWADHPALHTFLEQVRSTAGAGATVHLLAHGVPAQACGALGGPDTAVPARLRWHRAPSPAAWTDETQRLLAADAQLPREAAPEPHRLRDALLTWSTTWTPSAAPFTRVAALRPSYDVPAICGPENDSNAWDARALGHPAAAQITFPDTPPGAPITTDPVVGLLRDAVLASGHRPGDRVREAPLAVRLGLSRRVVRAGLQALAGEGMLDLLPSGATAVPAITAKDVLDLYALRASLGALLIRRVAMLGHGSLAPASAALAEVRAAARDKDHIRLREVDLWFQDALARTADLPQAVGTFERLTARLRMFVAVLDMDYSPAVDTILNEDTSVYDALRDADGNEAARLWRVKIERCVRYMIAQLPEDDTAPHLWTTLAGRPRLGREEARSAAH</sequence>